<dbReference type="SMART" id="SM00874">
    <property type="entry name" value="B5"/>
    <property type="match status" value="1"/>
</dbReference>
<dbReference type="InterPro" id="IPR005147">
    <property type="entry name" value="tRNA_synthase_B5-dom"/>
</dbReference>
<dbReference type="EMBL" id="NEXH01000005">
    <property type="protein sequence ID" value="PSN95943.1"/>
    <property type="molecule type" value="Genomic_DNA"/>
</dbReference>
<comment type="caution">
    <text evidence="14">The sequence shown here is derived from an EMBL/GenBank/DDBJ whole genome shotgun (WGS) entry which is preliminary data.</text>
</comment>
<evidence type="ECO:0000256" key="4">
    <source>
        <dbReference type="ARBA" id="ARBA00012814"/>
    </source>
</evidence>
<dbReference type="Pfam" id="PF18262">
    <property type="entry name" value="PhetRS_B1"/>
    <property type="match status" value="1"/>
</dbReference>
<dbReference type="GO" id="GO:0004826">
    <property type="term" value="F:phenylalanine-tRNA ligase activity"/>
    <property type="evidence" value="ECO:0007669"/>
    <property type="project" value="UniProtKB-EC"/>
</dbReference>
<reference evidence="14 15" key="1">
    <citation type="submission" date="2017-04" db="EMBL/GenBank/DDBJ databases">
        <title>Novel microbial lineages endemic to geothermal iron-oxide mats fill important gaps in the evolutionary history of Archaea.</title>
        <authorList>
            <person name="Jay Z.J."/>
            <person name="Beam J.P."/>
            <person name="Dlakic M."/>
            <person name="Rusch D.B."/>
            <person name="Kozubal M.A."/>
            <person name="Inskeep W.P."/>
        </authorList>
    </citation>
    <scope>NUCLEOTIDE SEQUENCE [LARGE SCALE GENOMIC DNA]</scope>
    <source>
        <strain evidence="14">ECH_B_2</strain>
    </source>
</reference>
<dbReference type="Gene3D" id="3.50.40.10">
    <property type="entry name" value="Phenylalanyl-trna Synthetase, Chain B, domain 3"/>
    <property type="match status" value="1"/>
</dbReference>
<evidence type="ECO:0000256" key="1">
    <source>
        <dbReference type="ARBA" id="ARBA00001946"/>
    </source>
</evidence>
<dbReference type="InterPro" id="IPR004531">
    <property type="entry name" value="Phe-tRNA-synth_IIc_bsu_arc_euk"/>
</dbReference>
<dbReference type="PROSITE" id="PS51483">
    <property type="entry name" value="B5"/>
    <property type="match status" value="1"/>
</dbReference>
<keyword evidence="7" id="KW-0479">Metal-binding</keyword>
<dbReference type="AlphaFoldDB" id="A0A2R6BBA0"/>
<dbReference type="GO" id="GO:0005524">
    <property type="term" value="F:ATP binding"/>
    <property type="evidence" value="ECO:0007669"/>
    <property type="project" value="UniProtKB-KW"/>
</dbReference>
<comment type="cofactor">
    <cofactor evidence="1">
        <name>Mg(2+)</name>
        <dbReference type="ChEBI" id="CHEBI:18420"/>
    </cofactor>
</comment>
<keyword evidence="5" id="KW-0963">Cytoplasm</keyword>
<evidence type="ECO:0000256" key="3">
    <source>
        <dbReference type="ARBA" id="ARBA00007438"/>
    </source>
</evidence>
<dbReference type="InterPro" id="IPR009061">
    <property type="entry name" value="DNA-bd_dom_put_sf"/>
</dbReference>
<dbReference type="PANTHER" id="PTHR10947:SF0">
    <property type="entry name" value="PHENYLALANINE--TRNA LIGASE BETA SUBUNIT"/>
    <property type="match status" value="1"/>
</dbReference>
<evidence type="ECO:0000256" key="7">
    <source>
        <dbReference type="ARBA" id="ARBA00022723"/>
    </source>
</evidence>
<keyword evidence="9" id="KW-0067">ATP-binding</keyword>
<dbReference type="Pfam" id="PF03484">
    <property type="entry name" value="B5"/>
    <property type="match status" value="1"/>
</dbReference>
<dbReference type="GO" id="GO:0009328">
    <property type="term" value="C:phenylalanine-tRNA ligase complex"/>
    <property type="evidence" value="ECO:0007669"/>
    <property type="project" value="TreeGrafter"/>
</dbReference>
<dbReference type="Pfam" id="PF17759">
    <property type="entry name" value="tRNA_synthFbeta"/>
    <property type="match status" value="1"/>
</dbReference>
<keyword evidence="12" id="KW-0030">Aminoacyl-tRNA synthetase</keyword>
<dbReference type="SUPFAM" id="SSF55681">
    <property type="entry name" value="Class II aaRS and biotin synthetases"/>
    <property type="match status" value="1"/>
</dbReference>
<evidence type="ECO:0000256" key="12">
    <source>
        <dbReference type="ARBA" id="ARBA00023146"/>
    </source>
</evidence>
<sequence>MATIEVDTRLLRRLMGLELDKERLEELLFNFKGEVEGWGDGQVSVELSSDRPDLLCASGLSRAFKGYLELELGLPPYLGSHPAHPEGVPTLRVDGWVEARPYIDSYYVWGLKLDKASVRDIIGFQERLHASLSRGRRRFAIGVHDVSRLKSLSLVYRGVPPHHISFTPLNEDRAMDGEEVLRNTEKGREYAHLLAGASAYPILSTEEGEVLSMPPILNSNLTRVDESTTRVLVDVTGPTQGVVEAVAQLVACNIAEYGASLTHLRVENARWTPTARGVRTHTLDVAQVRGVLGLELGSGEVARLLGKARLDARSLDSSRLEVDVPLYRVDVLHPVDLVEDVAMMYGYNNIKPELPDHFSVGGYHPMTLVARAARSSLSTLGFVEVNSLTLVSSRLLAQLGFTGWVGVENPWSEDLDALRPTLIPGLLEFVGRNQTKPKPLRVFEVGQVGQVVGGVYTQRLNAAAALCDNVASADQVESYLNRFLEDLGLGASYTGCEAALLTRGRRATIVVGGSPSGLVGEVSPEVLRALGIDYPVAVFELTVYTPRFEGLTFK</sequence>
<dbReference type="GO" id="GO:0006432">
    <property type="term" value="P:phenylalanyl-tRNA aminoacylation"/>
    <property type="evidence" value="ECO:0007669"/>
    <property type="project" value="InterPro"/>
</dbReference>
<evidence type="ECO:0000256" key="2">
    <source>
        <dbReference type="ARBA" id="ARBA00004496"/>
    </source>
</evidence>
<dbReference type="NCBIfam" id="TIGR00471">
    <property type="entry name" value="pheT_arch"/>
    <property type="match status" value="1"/>
</dbReference>
<evidence type="ECO:0000256" key="10">
    <source>
        <dbReference type="ARBA" id="ARBA00022842"/>
    </source>
</evidence>
<dbReference type="Proteomes" id="UP000241284">
    <property type="component" value="Unassembled WGS sequence"/>
</dbReference>
<dbReference type="InterPro" id="IPR045864">
    <property type="entry name" value="aa-tRNA-synth_II/BPL/LPL"/>
</dbReference>
<keyword evidence="11" id="KW-0648">Protein biosynthesis</keyword>
<dbReference type="InterPro" id="IPR020825">
    <property type="entry name" value="Phe-tRNA_synthase-like_B3/B4"/>
</dbReference>
<comment type="similarity">
    <text evidence="3">Belongs to the phenylalanyl-tRNA synthetase beta subunit family. Type 2 subfamily.</text>
</comment>
<accession>A0A2R6BBA0</accession>
<evidence type="ECO:0000256" key="6">
    <source>
        <dbReference type="ARBA" id="ARBA00022598"/>
    </source>
</evidence>
<feature type="domain" description="B5" evidence="13">
    <location>
        <begin position="276"/>
        <end position="352"/>
    </location>
</feature>
<dbReference type="SUPFAM" id="SSF46955">
    <property type="entry name" value="Putative DNA-binding domain"/>
    <property type="match status" value="2"/>
</dbReference>
<protein>
    <recommendedName>
        <fullName evidence="4">phenylalanine--tRNA ligase</fullName>
        <ecNumber evidence="4">6.1.1.20</ecNumber>
    </recommendedName>
</protein>
<dbReference type="Gene3D" id="3.30.930.10">
    <property type="entry name" value="Bira Bifunctional Protein, Domain 2"/>
    <property type="match status" value="1"/>
</dbReference>
<evidence type="ECO:0000256" key="9">
    <source>
        <dbReference type="ARBA" id="ARBA00022840"/>
    </source>
</evidence>
<dbReference type="InterPro" id="IPR041616">
    <property type="entry name" value="PheRS_beta_core"/>
</dbReference>
<dbReference type="PANTHER" id="PTHR10947">
    <property type="entry name" value="PHENYLALANYL-TRNA SYNTHETASE BETA CHAIN AND LEUCINE-RICH REPEAT-CONTAINING PROTEIN 47"/>
    <property type="match status" value="1"/>
</dbReference>
<dbReference type="InterPro" id="IPR005146">
    <property type="entry name" value="B3/B4_tRNA-bd"/>
</dbReference>
<dbReference type="GO" id="GO:0000287">
    <property type="term" value="F:magnesium ion binding"/>
    <property type="evidence" value="ECO:0007669"/>
    <property type="project" value="InterPro"/>
</dbReference>
<comment type="subcellular location">
    <subcellularLocation>
        <location evidence="2">Cytoplasm</location>
    </subcellularLocation>
</comment>
<keyword evidence="8" id="KW-0547">Nucleotide-binding</keyword>
<keyword evidence="10" id="KW-0460">Magnesium</keyword>
<dbReference type="InterPro" id="IPR045060">
    <property type="entry name" value="Phe-tRNA-ligase_IIc_bsu"/>
</dbReference>
<keyword evidence="6 14" id="KW-0436">Ligase</keyword>
<gene>
    <name evidence="14" type="ORF">B9Q06_03780</name>
</gene>
<dbReference type="InterPro" id="IPR040659">
    <property type="entry name" value="PhetRS_B1"/>
</dbReference>
<name>A0A2R6BBA0_9ARCH</name>
<dbReference type="Gene3D" id="3.30.56.10">
    <property type="match status" value="2"/>
</dbReference>
<evidence type="ECO:0000259" key="13">
    <source>
        <dbReference type="PROSITE" id="PS51483"/>
    </source>
</evidence>
<organism evidence="14 15">
    <name type="scientific">Candidatus Marsarchaeota G2 archaeon ECH_B_2</name>
    <dbReference type="NCBI Taxonomy" id="1978160"/>
    <lineage>
        <taxon>Archaea</taxon>
        <taxon>Candidatus Marsarchaeota</taxon>
        <taxon>Candidatus Marsarchaeota group 2</taxon>
    </lineage>
</organism>
<evidence type="ECO:0000256" key="5">
    <source>
        <dbReference type="ARBA" id="ARBA00022490"/>
    </source>
</evidence>
<evidence type="ECO:0000256" key="8">
    <source>
        <dbReference type="ARBA" id="ARBA00022741"/>
    </source>
</evidence>
<dbReference type="SMART" id="SM00873">
    <property type="entry name" value="B3_4"/>
    <property type="match status" value="1"/>
</dbReference>
<proteinExistence type="inferred from homology"/>
<evidence type="ECO:0000313" key="15">
    <source>
        <dbReference type="Proteomes" id="UP000241284"/>
    </source>
</evidence>
<evidence type="ECO:0000313" key="14">
    <source>
        <dbReference type="EMBL" id="PSN95943.1"/>
    </source>
</evidence>
<evidence type="ECO:0000256" key="11">
    <source>
        <dbReference type="ARBA" id="ARBA00022917"/>
    </source>
</evidence>
<dbReference type="GO" id="GO:0003723">
    <property type="term" value="F:RNA binding"/>
    <property type="evidence" value="ECO:0007669"/>
    <property type="project" value="InterPro"/>
</dbReference>
<dbReference type="EC" id="6.1.1.20" evidence="4"/>